<reference evidence="2" key="1">
    <citation type="submission" date="2020-09" db="EMBL/GenBank/DDBJ databases">
        <title>Desulfogranum mesoprofundum gen. nov., sp. nov., a novel mesophilic, sulfate-reducing chemolithoautotroph isolated from a deep-sea hydrothermal vent chimney in the Suiyo Seamount.</title>
        <authorList>
            <person name="Hashimoto Y."/>
            <person name="Nakagawa S."/>
        </authorList>
    </citation>
    <scope>NUCLEOTIDE SEQUENCE</scope>
    <source>
        <strain evidence="2">KT2</strain>
    </source>
</reference>
<dbReference type="Proteomes" id="UP000826725">
    <property type="component" value="Chromosome"/>
</dbReference>
<dbReference type="KEGG" id="dbk:DGMP_10500"/>
<gene>
    <name evidence="2" type="ORF">DGMP_10500</name>
</gene>
<keyword evidence="2" id="KW-0121">Carboxypeptidase</keyword>
<evidence type="ECO:0000313" key="2">
    <source>
        <dbReference type="EMBL" id="BCL60357.1"/>
    </source>
</evidence>
<name>A0A8D5FEW2_9BACT</name>
<proteinExistence type="predicted"/>
<organism evidence="2 3">
    <name type="scientific">Desulfomarina profundi</name>
    <dbReference type="NCBI Taxonomy" id="2772557"/>
    <lineage>
        <taxon>Bacteria</taxon>
        <taxon>Pseudomonadati</taxon>
        <taxon>Thermodesulfobacteriota</taxon>
        <taxon>Desulfobulbia</taxon>
        <taxon>Desulfobulbales</taxon>
        <taxon>Desulfobulbaceae</taxon>
        <taxon>Desulfomarina</taxon>
    </lineage>
</organism>
<dbReference type="GO" id="GO:0004185">
    <property type="term" value="F:serine-type carboxypeptidase activity"/>
    <property type="evidence" value="ECO:0007669"/>
    <property type="project" value="InterPro"/>
</dbReference>
<protein>
    <submittedName>
        <fullName evidence="2">Serine-type D-Ala-D-Ala carboxypeptidase</fullName>
    </submittedName>
</protein>
<sequence length="387" mass="43225">MSYGHPPWVNNLIRNGGYGVAHGVNISGFRENDPFIPASTLKILTSLAALETLGDNYRFKTDFFLDNHKVLFIRGWGDPFLISEEIERICRKLVDLGLRDITSIVLDDSAFNLATPTDGSEGSNNPYDAPNSALAVNFNSLPVFISANGSVVSGEQQTPNLPIMQNIRGNLSAGIHRINVDTLAGMTRNPPSLQYTGELFAAMLKKSGVQVGNKIYAGKFPAIDNEKILYIHVSSKALVDIVRSCLKFSNNFIANQLFLTCGAAAYGYPANWQKSHRFFQNYARNTLGLTPDAFNIIEGSGLSRKNRITPDAMLKILRRFYPYRTLLNEKEHVYIKSGTLTDVFCYAGYVKNGQKNNPFVLMLNQKANTRKQVLQYLKHSFRPRKNN</sequence>
<evidence type="ECO:0000313" key="3">
    <source>
        <dbReference type="Proteomes" id="UP000826725"/>
    </source>
</evidence>
<dbReference type="AlphaFoldDB" id="A0A8D5FEW2"/>
<dbReference type="GO" id="GO:0006508">
    <property type="term" value="P:proteolysis"/>
    <property type="evidence" value="ECO:0007669"/>
    <property type="project" value="InterPro"/>
</dbReference>
<evidence type="ECO:0000256" key="1">
    <source>
        <dbReference type="ARBA" id="ARBA00022801"/>
    </source>
</evidence>
<dbReference type="PANTHER" id="PTHR30023">
    <property type="entry name" value="D-ALANYL-D-ALANINE CARBOXYPEPTIDASE"/>
    <property type="match status" value="1"/>
</dbReference>
<dbReference type="InterPro" id="IPR000667">
    <property type="entry name" value="Peptidase_S13"/>
</dbReference>
<dbReference type="EMBL" id="AP024086">
    <property type="protein sequence ID" value="BCL60357.1"/>
    <property type="molecule type" value="Genomic_DNA"/>
</dbReference>
<keyword evidence="3" id="KW-1185">Reference proteome</keyword>
<dbReference type="PANTHER" id="PTHR30023:SF0">
    <property type="entry name" value="PENICILLIN-SENSITIVE CARBOXYPEPTIDASE A"/>
    <property type="match status" value="1"/>
</dbReference>
<accession>A0A8D5FEW2</accession>
<keyword evidence="2" id="KW-0645">Protease</keyword>
<keyword evidence="1" id="KW-0378">Hydrolase</keyword>
<dbReference type="Pfam" id="PF02113">
    <property type="entry name" value="Peptidase_S13"/>
    <property type="match status" value="1"/>
</dbReference>
<dbReference type="GO" id="GO:0000270">
    <property type="term" value="P:peptidoglycan metabolic process"/>
    <property type="evidence" value="ECO:0007669"/>
    <property type="project" value="TreeGrafter"/>
</dbReference>